<name>A0AAV7VQW9_PLEWA</name>
<evidence type="ECO:0000313" key="2">
    <source>
        <dbReference type="EMBL" id="KAJ1203011.1"/>
    </source>
</evidence>
<accession>A0AAV7VQW9</accession>
<gene>
    <name evidence="2" type="ORF">NDU88_006806</name>
</gene>
<dbReference type="AlphaFoldDB" id="A0AAV7VQW9"/>
<sequence length="241" mass="25467">MVQGGLPSVAVFREPRLGPGPRRILGQALPSSSLLYPKWPRPGSPPGPGRLLLPVLVQGPRPGPQWAQGWVLPSFNLPYPEGPRPGSPLDQARIPLSVWVQGPGGPRLGEGLRRTPMHGCVQRDPTGPLAPPVPWDGHSLPLACRTLRVPDLGVHQAWRGFLCQFGFRGPDPPALGALVCGHIAALSDGSLLQTWLPTEQTDVPEPAIAQRVVPYSGPREASRAGLGSGAPAMVGTRGTGY</sequence>
<protein>
    <submittedName>
        <fullName evidence="2">Uncharacterized protein</fullName>
    </submittedName>
</protein>
<proteinExistence type="predicted"/>
<comment type="caution">
    <text evidence="2">The sequence shown here is derived from an EMBL/GenBank/DDBJ whole genome shotgun (WGS) entry which is preliminary data.</text>
</comment>
<keyword evidence="3" id="KW-1185">Reference proteome</keyword>
<evidence type="ECO:0000313" key="3">
    <source>
        <dbReference type="Proteomes" id="UP001066276"/>
    </source>
</evidence>
<feature type="region of interest" description="Disordered" evidence="1">
    <location>
        <begin position="219"/>
        <end position="241"/>
    </location>
</feature>
<reference evidence="2" key="1">
    <citation type="journal article" date="2022" name="bioRxiv">
        <title>Sequencing and chromosome-scale assembly of the giantPleurodeles waltlgenome.</title>
        <authorList>
            <person name="Brown T."/>
            <person name="Elewa A."/>
            <person name="Iarovenko S."/>
            <person name="Subramanian E."/>
            <person name="Araus A.J."/>
            <person name="Petzold A."/>
            <person name="Susuki M."/>
            <person name="Suzuki K.-i.T."/>
            <person name="Hayashi T."/>
            <person name="Toyoda A."/>
            <person name="Oliveira C."/>
            <person name="Osipova E."/>
            <person name="Leigh N.D."/>
            <person name="Simon A."/>
            <person name="Yun M.H."/>
        </authorList>
    </citation>
    <scope>NUCLEOTIDE SEQUENCE</scope>
    <source>
        <strain evidence="2">20211129_DDA</strain>
        <tissue evidence="2">Liver</tissue>
    </source>
</reference>
<dbReference type="EMBL" id="JANPWB010000003">
    <property type="protein sequence ID" value="KAJ1203011.1"/>
    <property type="molecule type" value="Genomic_DNA"/>
</dbReference>
<dbReference type="Proteomes" id="UP001066276">
    <property type="component" value="Chromosome 2_1"/>
</dbReference>
<evidence type="ECO:0000256" key="1">
    <source>
        <dbReference type="SAM" id="MobiDB-lite"/>
    </source>
</evidence>
<organism evidence="2 3">
    <name type="scientific">Pleurodeles waltl</name>
    <name type="common">Iberian ribbed newt</name>
    <dbReference type="NCBI Taxonomy" id="8319"/>
    <lineage>
        <taxon>Eukaryota</taxon>
        <taxon>Metazoa</taxon>
        <taxon>Chordata</taxon>
        <taxon>Craniata</taxon>
        <taxon>Vertebrata</taxon>
        <taxon>Euteleostomi</taxon>
        <taxon>Amphibia</taxon>
        <taxon>Batrachia</taxon>
        <taxon>Caudata</taxon>
        <taxon>Salamandroidea</taxon>
        <taxon>Salamandridae</taxon>
        <taxon>Pleurodelinae</taxon>
        <taxon>Pleurodeles</taxon>
    </lineage>
</organism>